<dbReference type="SUPFAM" id="SSF48498">
    <property type="entry name" value="Tetracyclin repressor-like, C-terminal domain"/>
    <property type="match status" value="1"/>
</dbReference>
<dbReference type="InterPro" id="IPR036271">
    <property type="entry name" value="Tet_transcr_reg_TetR-rel_C_sf"/>
</dbReference>
<evidence type="ECO:0000256" key="3">
    <source>
        <dbReference type="SAM" id="MobiDB-lite"/>
    </source>
</evidence>
<evidence type="ECO:0000256" key="1">
    <source>
        <dbReference type="ARBA" id="ARBA00023125"/>
    </source>
</evidence>
<dbReference type="InterPro" id="IPR009057">
    <property type="entry name" value="Homeodomain-like_sf"/>
</dbReference>
<evidence type="ECO:0000313" key="6">
    <source>
        <dbReference type="EMBL" id="PCI73577.1"/>
    </source>
</evidence>
<evidence type="ECO:0000313" key="7">
    <source>
        <dbReference type="Proteomes" id="UP000218767"/>
    </source>
</evidence>
<dbReference type="PANTHER" id="PTHR30328">
    <property type="entry name" value="TRANSCRIPTIONAL REPRESSOR"/>
    <property type="match status" value="1"/>
</dbReference>
<dbReference type="Gene3D" id="1.10.357.10">
    <property type="entry name" value="Tetracycline Repressor, domain 2"/>
    <property type="match status" value="1"/>
</dbReference>
<feature type="domain" description="HTH tetR-type" evidence="5">
    <location>
        <begin position="28"/>
        <end position="88"/>
    </location>
</feature>
<protein>
    <recommendedName>
        <fullName evidence="5">HTH tetR-type domain-containing protein</fullName>
    </recommendedName>
</protein>
<feature type="DNA-binding region" description="H-T-H motif" evidence="2">
    <location>
        <begin position="51"/>
        <end position="70"/>
    </location>
</feature>
<sequence>MATARDEKMKQPTKKGAVLGRPTGRDSEKVRRDLLEAARDHFLKRDFKAVSLRQIASSAGVNGAMVNYYFGGKKGLYLAMVDELFESLDSKMASLSDNSKFSIADFSRSYCLLLAENPWWPNFVAREILFSEGETKEEVLQRFSKMIAPKLLHAIGEEVENGSYRRDLNPELTIMSLLGMTIFPFLAAPMIERVFGMTLDESMANKIAAHNVDLFMNGVVNHKQHNTGESAS</sequence>
<dbReference type="AlphaFoldDB" id="A0A2A4WUT0"/>
<evidence type="ECO:0000259" key="5">
    <source>
        <dbReference type="PROSITE" id="PS50977"/>
    </source>
</evidence>
<dbReference type="Proteomes" id="UP000218767">
    <property type="component" value="Unassembled WGS sequence"/>
</dbReference>
<reference evidence="7" key="1">
    <citation type="submission" date="2017-08" db="EMBL/GenBank/DDBJ databases">
        <title>A dynamic microbial community with high functional redundancy inhabits the cold, oxic subseafloor aquifer.</title>
        <authorList>
            <person name="Tully B.J."/>
            <person name="Wheat C.G."/>
            <person name="Glazer B.T."/>
            <person name="Huber J.A."/>
        </authorList>
    </citation>
    <scope>NUCLEOTIDE SEQUENCE [LARGE SCALE GENOMIC DNA]</scope>
</reference>
<dbReference type="Pfam" id="PF00440">
    <property type="entry name" value="TetR_N"/>
    <property type="match status" value="1"/>
</dbReference>
<keyword evidence="4" id="KW-0812">Transmembrane</keyword>
<evidence type="ECO:0000256" key="4">
    <source>
        <dbReference type="SAM" id="Phobius"/>
    </source>
</evidence>
<keyword evidence="4" id="KW-0472">Membrane</keyword>
<dbReference type="PANTHER" id="PTHR30328:SF54">
    <property type="entry name" value="HTH-TYPE TRANSCRIPTIONAL REPRESSOR SCO4008"/>
    <property type="match status" value="1"/>
</dbReference>
<dbReference type="InterPro" id="IPR001647">
    <property type="entry name" value="HTH_TetR"/>
</dbReference>
<gene>
    <name evidence="6" type="ORF">COB20_16130</name>
</gene>
<evidence type="ECO:0000256" key="2">
    <source>
        <dbReference type="PROSITE-ProRule" id="PRU00335"/>
    </source>
</evidence>
<keyword evidence="4" id="KW-1133">Transmembrane helix</keyword>
<dbReference type="GO" id="GO:0003677">
    <property type="term" value="F:DNA binding"/>
    <property type="evidence" value="ECO:0007669"/>
    <property type="project" value="UniProtKB-UniRule"/>
</dbReference>
<proteinExistence type="predicted"/>
<feature type="region of interest" description="Disordered" evidence="3">
    <location>
        <begin position="1"/>
        <end position="27"/>
    </location>
</feature>
<name>A0A2A4WUT0_9GAMM</name>
<comment type="caution">
    <text evidence="6">The sequence shown here is derived from an EMBL/GenBank/DDBJ whole genome shotgun (WGS) entry which is preliminary data.</text>
</comment>
<feature type="transmembrane region" description="Helical" evidence="4">
    <location>
        <begin position="172"/>
        <end position="191"/>
    </location>
</feature>
<dbReference type="PROSITE" id="PS50977">
    <property type="entry name" value="HTH_TETR_2"/>
    <property type="match status" value="1"/>
</dbReference>
<feature type="compositionally biased region" description="Basic and acidic residues" evidence="3">
    <location>
        <begin position="1"/>
        <end position="10"/>
    </location>
</feature>
<organism evidence="6 7">
    <name type="scientific">SAR86 cluster bacterium</name>
    <dbReference type="NCBI Taxonomy" id="2030880"/>
    <lineage>
        <taxon>Bacteria</taxon>
        <taxon>Pseudomonadati</taxon>
        <taxon>Pseudomonadota</taxon>
        <taxon>Gammaproteobacteria</taxon>
        <taxon>SAR86 cluster</taxon>
    </lineage>
</organism>
<dbReference type="InterPro" id="IPR050109">
    <property type="entry name" value="HTH-type_TetR-like_transc_reg"/>
</dbReference>
<accession>A0A2A4WUT0</accession>
<keyword evidence="1 2" id="KW-0238">DNA-binding</keyword>
<dbReference type="SUPFAM" id="SSF46689">
    <property type="entry name" value="Homeodomain-like"/>
    <property type="match status" value="1"/>
</dbReference>
<dbReference type="EMBL" id="NVUL01000121">
    <property type="protein sequence ID" value="PCI73577.1"/>
    <property type="molecule type" value="Genomic_DNA"/>
</dbReference>